<dbReference type="EMBL" id="JAADJG010000548">
    <property type="protein sequence ID" value="KAF4444529.1"/>
    <property type="molecule type" value="Genomic_DNA"/>
</dbReference>
<evidence type="ECO:0000256" key="1">
    <source>
        <dbReference type="SAM" id="Coils"/>
    </source>
</evidence>
<dbReference type="AlphaFoldDB" id="A0A8H4K742"/>
<sequence>MEELLLTRSYFSPDYDNILCVGEDSRNPDAYCERSVALPGVIRKTTISGTITSLERKLANERATSNKLVTKSKDQETLLRQETLSWKKKYESLDHEAKVAEETSARNISNLEVKISSMENSFRRDQHEISAQKYSLSELRATKTKLEAQVQQSTTQLQELTIEKNGTNDEVRLLKTRLQQSTTQIQTLQTEKIKANGQIQSLQADLERLQIKMNNLEKSNELMAMELAAKDLSLKDEESHVKELVKTISNLEISEAQLKQVIASCWLHRIYTWFAGFRLVC</sequence>
<keyword evidence="1" id="KW-0175">Coiled coil</keyword>
<gene>
    <name evidence="2" type="ORF">F53441_11092</name>
</gene>
<dbReference type="OrthoDB" id="5073369at2759"/>
<dbReference type="Proteomes" id="UP000605986">
    <property type="component" value="Unassembled WGS sequence"/>
</dbReference>
<accession>A0A8H4K742</accession>
<name>A0A8H4K742_9HYPO</name>
<reference evidence="2" key="1">
    <citation type="submission" date="2020-01" db="EMBL/GenBank/DDBJ databases">
        <title>Identification and distribution of gene clusters putatively required for synthesis of sphingolipid metabolism inhibitors in phylogenetically diverse species of the filamentous fungus Fusarium.</title>
        <authorList>
            <person name="Kim H.-S."/>
            <person name="Busman M."/>
            <person name="Brown D.W."/>
            <person name="Divon H."/>
            <person name="Uhlig S."/>
            <person name="Proctor R.H."/>
        </authorList>
    </citation>
    <scope>NUCLEOTIDE SEQUENCE</scope>
    <source>
        <strain evidence="2">NRRL 53441</strain>
    </source>
</reference>
<evidence type="ECO:0000313" key="2">
    <source>
        <dbReference type="EMBL" id="KAF4444529.1"/>
    </source>
</evidence>
<organism evidence="2 3">
    <name type="scientific">Fusarium austroafricanum</name>
    <dbReference type="NCBI Taxonomy" id="2364996"/>
    <lineage>
        <taxon>Eukaryota</taxon>
        <taxon>Fungi</taxon>
        <taxon>Dikarya</taxon>
        <taxon>Ascomycota</taxon>
        <taxon>Pezizomycotina</taxon>
        <taxon>Sordariomycetes</taxon>
        <taxon>Hypocreomycetidae</taxon>
        <taxon>Hypocreales</taxon>
        <taxon>Nectriaceae</taxon>
        <taxon>Fusarium</taxon>
        <taxon>Fusarium concolor species complex</taxon>
    </lineage>
</organism>
<comment type="caution">
    <text evidence="2">The sequence shown here is derived from an EMBL/GenBank/DDBJ whole genome shotgun (WGS) entry which is preliminary data.</text>
</comment>
<evidence type="ECO:0000313" key="3">
    <source>
        <dbReference type="Proteomes" id="UP000605986"/>
    </source>
</evidence>
<keyword evidence="3" id="KW-1185">Reference proteome</keyword>
<feature type="coiled-coil region" evidence="1">
    <location>
        <begin position="136"/>
        <end position="254"/>
    </location>
</feature>
<proteinExistence type="predicted"/>
<protein>
    <submittedName>
        <fullName evidence="2">Uncharacterized protein</fullName>
    </submittedName>
</protein>